<dbReference type="GO" id="GO:0005634">
    <property type="term" value="C:nucleus"/>
    <property type="evidence" value="ECO:0007669"/>
    <property type="project" value="UniProtKB-SubCell"/>
</dbReference>
<evidence type="ECO:0000256" key="8">
    <source>
        <dbReference type="SAM" id="MobiDB-lite"/>
    </source>
</evidence>
<comment type="subcellular location">
    <subcellularLocation>
        <location evidence="1">Nucleus</location>
    </subcellularLocation>
</comment>
<dbReference type="EMBL" id="CAJEUB010000011">
    <property type="protein sequence ID" value="CAD1846111.1"/>
    <property type="molecule type" value="Genomic_DNA"/>
</dbReference>
<keyword evidence="5" id="KW-0804">Transcription</keyword>
<accession>A0A6V7QTB7</accession>
<dbReference type="Pfam" id="PF17035">
    <property type="entry name" value="BET"/>
    <property type="match status" value="1"/>
</dbReference>
<proteinExistence type="predicted"/>
<feature type="domain" description="NET" evidence="10">
    <location>
        <begin position="378"/>
        <end position="457"/>
    </location>
</feature>
<evidence type="ECO:0000259" key="10">
    <source>
        <dbReference type="PROSITE" id="PS51525"/>
    </source>
</evidence>
<keyword evidence="4 7" id="KW-0103">Bromodomain</keyword>
<dbReference type="Pfam" id="PF00439">
    <property type="entry name" value="Bromodomain"/>
    <property type="match status" value="1"/>
</dbReference>
<dbReference type="CDD" id="cd05506">
    <property type="entry name" value="Bromo_plant1"/>
    <property type="match status" value="1"/>
</dbReference>
<dbReference type="SMART" id="SM00297">
    <property type="entry name" value="BROMO"/>
    <property type="match status" value="1"/>
</dbReference>
<dbReference type="PROSITE" id="PS50014">
    <property type="entry name" value="BROMODOMAIN_2"/>
    <property type="match status" value="1"/>
</dbReference>
<evidence type="ECO:0000256" key="7">
    <source>
        <dbReference type="PROSITE-ProRule" id="PRU00035"/>
    </source>
</evidence>
<protein>
    <submittedName>
        <fullName evidence="11">Uncharacterized protein</fullName>
    </submittedName>
</protein>
<keyword evidence="2" id="KW-0805">Transcription regulation</keyword>
<dbReference type="InterPro" id="IPR038336">
    <property type="entry name" value="NET_sf"/>
</dbReference>
<dbReference type="SUPFAM" id="SSF47370">
    <property type="entry name" value="Bromodomain"/>
    <property type="match status" value="1"/>
</dbReference>
<sequence length="766" mass="85513">MWASNLRTEHRRAQPIPTDGYDRPNRIIEAPIRSRPRYGVRSRSNPAPIAASSVALSKRKKRAEKGDYSVVVPYTMMGKTQKFSKGFSSGFVPDYRHAVETVGESEGFASPARIDSEDSCAPKRKCISLNSDRCDGFNVPLQVISLSKMSGSERKELEMRLRGELEQTRILQKRLLSKSAAGLNGVALSSSSDVHVKKQDSVLQHSSQSKRENSESAKPAPPPPLPPPPPPPLISNAHVMMLKQCESLLKRLMAHQYGWVFNTPVDVVKLNIPDYYQVIKHPMDLGTVKSRITSGAYSSPSDFVSDVRLTFTNAMTYNPPGNDVHIMANTMSKFFETRWKPIEKKLAAADAALKRETQEAKPVLQSKKRKEPPVNHDIALPERTKPKMTDEQKLNLSRQLEPLVGEMPDHIVDFLRSRSKQTSEDEIEIDIDSLSDDTLFELQKLVDDYLEKKRSENQAKAEPCEMEILNESGLSNSSMHHGKVNELADEEVDIGGDDPPVPMFPPVVIEKDPAPKSSKCSSSSSSSSDSGSSSSDSVSTSSSGSRSDVKVSSPTKENARNVAVLNQEKNDTRNPLDTNRSSNGLDKLEQDPHLQHVSVEGDRLTEGENAPSERQVSPDKLYRAAVLKNRFVDTILKAREKTLNQGDKKDPEKVRREREELERQKREEKARLQAEAKAAEDARKQAEAEAAAEAKRKRELEREAARQALLQMEKTVEINEGSLFLKDLEMLRTVAGLYMKVDDEEEEEAEHKTATTVNDVEEGEID</sequence>
<dbReference type="PANTHER" id="PTHR46136:SF33">
    <property type="entry name" value="TRANSCRIPTION FACTOR GTE10"/>
    <property type="match status" value="1"/>
</dbReference>
<dbReference type="PANTHER" id="PTHR46136">
    <property type="entry name" value="TRANSCRIPTION FACTOR GTE8"/>
    <property type="match status" value="1"/>
</dbReference>
<feature type="region of interest" description="Disordered" evidence="8">
    <location>
        <begin position="1"/>
        <end position="24"/>
    </location>
</feature>
<dbReference type="PROSITE" id="PS51525">
    <property type="entry name" value="NET"/>
    <property type="match status" value="1"/>
</dbReference>
<dbReference type="InterPro" id="IPR036427">
    <property type="entry name" value="Bromodomain-like_sf"/>
</dbReference>
<feature type="region of interest" description="Disordered" evidence="8">
    <location>
        <begin position="742"/>
        <end position="766"/>
    </location>
</feature>
<gene>
    <name evidence="11" type="ORF">CB5_LOCUS29322</name>
</gene>
<feature type="region of interest" description="Disordered" evidence="8">
    <location>
        <begin position="639"/>
        <end position="701"/>
    </location>
</feature>
<dbReference type="PRINTS" id="PR00503">
    <property type="entry name" value="BROMODOMAIN"/>
</dbReference>
<dbReference type="InterPro" id="IPR001487">
    <property type="entry name" value="Bromodomain"/>
</dbReference>
<evidence type="ECO:0000256" key="6">
    <source>
        <dbReference type="ARBA" id="ARBA00023242"/>
    </source>
</evidence>
<evidence type="ECO:0000256" key="4">
    <source>
        <dbReference type="ARBA" id="ARBA00023117"/>
    </source>
</evidence>
<evidence type="ECO:0000256" key="5">
    <source>
        <dbReference type="ARBA" id="ARBA00023163"/>
    </source>
</evidence>
<dbReference type="Gene3D" id="1.20.1270.220">
    <property type="match status" value="1"/>
</dbReference>
<dbReference type="InterPro" id="IPR052442">
    <property type="entry name" value="Env_Response_Regulator"/>
</dbReference>
<evidence type="ECO:0000256" key="1">
    <source>
        <dbReference type="ARBA" id="ARBA00004123"/>
    </source>
</evidence>
<evidence type="ECO:0000313" key="11">
    <source>
        <dbReference type="EMBL" id="CAD1846111.1"/>
    </source>
</evidence>
<feature type="compositionally biased region" description="Low complexity" evidence="8">
    <location>
        <begin position="516"/>
        <end position="553"/>
    </location>
</feature>
<dbReference type="AlphaFoldDB" id="A0A6V7QTB7"/>
<keyword evidence="3" id="KW-0175">Coiled coil</keyword>
<evidence type="ECO:0000259" key="9">
    <source>
        <dbReference type="PROSITE" id="PS50014"/>
    </source>
</evidence>
<feature type="region of interest" description="Disordered" evidence="8">
    <location>
        <begin position="194"/>
        <end position="234"/>
    </location>
</feature>
<organism evidence="11">
    <name type="scientific">Ananas comosus var. bracteatus</name>
    <name type="common">red pineapple</name>
    <dbReference type="NCBI Taxonomy" id="296719"/>
    <lineage>
        <taxon>Eukaryota</taxon>
        <taxon>Viridiplantae</taxon>
        <taxon>Streptophyta</taxon>
        <taxon>Embryophyta</taxon>
        <taxon>Tracheophyta</taxon>
        <taxon>Spermatophyta</taxon>
        <taxon>Magnoliopsida</taxon>
        <taxon>Liliopsida</taxon>
        <taxon>Poales</taxon>
        <taxon>Bromeliaceae</taxon>
        <taxon>Bromelioideae</taxon>
        <taxon>Ananas</taxon>
    </lineage>
</organism>
<dbReference type="InterPro" id="IPR037377">
    <property type="entry name" value="GTE_bromo"/>
</dbReference>
<feature type="compositionally biased region" description="Pro residues" evidence="8">
    <location>
        <begin position="219"/>
        <end position="233"/>
    </location>
</feature>
<feature type="compositionally biased region" description="Polar residues" evidence="8">
    <location>
        <begin position="575"/>
        <end position="584"/>
    </location>
</feature>
<name>A0A6V7QTB7_ANACO</name>
<dbReference type="Gene3D" id="1.20.920.10">
    <property type="entry name" value="Bromodomain-like"/>
    <property type="match status" value="1"/>
</dbReference>
<feature type="region of interest" description="Disordered" evidence="8">
    <location>
        <begin position="491"/>
        <end position="621"/>
    </location>
</feature>
<dbReference type="InterPro" id="IPR027353">
    <property type="entry name" value="NET_dom"/>
</dbReference>
<feature type="compositionally biased region" description="Basic and acidic residues" evidence="8">
    <location>
        <begin position="586"/>
        <end position="606"/>
    </location>
</feature>
<keyword evidence="6" id="KW-0539">Nucleus</keyword>
<evidence type="ECO:0000256" key="2">
    <source>
        <dbReference type="ARBA" id="ARBA00023015"/>
    </source>
</evidence>
<reference evidence="11" key="1">
    <citation type="submission" date="2020-07" db="EMBL/GenBank/DDBJ databases">
        <authorList>
            <person name="Lin J."/>
        </authorList>
    </citation>
    <scope>NUCLEOTIDE SEQUENCE</scope>
</reference>
<evidence type="ECO:0000256" key="3">
    <source>
        <dbReference type="ARBA" id="ARBA00023054"/>
    </source>
</evidence>
<feature type="domain" description="Bromo" evidence="9">
    <location>
        <begin position="253"/>
        <end position="325"/>
    </location>
</feature>